<dbReference type="AlphaFoldDB" id="A0A8H2XR88"/>
<comment type="similarity">
    <text evidence="1 10">Belongs to the class-I aminoacyl-tRNA synthetase family.</text>
</comment>
<dbReference type="Pfam" id="PF00750">
    <property type="entry name" value="tRNA-synt_1d"/>
    <property type="match status" value="2"/>
</dbReference>
<dbReference type="SMART" id="SM00836">
    <property type="entry name" value="DALR_1"/>
    <property type="match status" value="1"/>
</dbReference>
<evidence type="ECO:0000313" key="12">
    <source>
        <dbReference type="EMBL" id="CAE6428684.1"/>
    </source>
</evidence>
<protein>
    <recommendedName>
        <fullName evidence="2">arginine--tRNA ligase</fullName>
        <ecNumber evidence="2">6.1.1.19</ecNumber>
    </recommendedName>
    <alternativeName>
        <fullName evidence="8">Arginyl-tRNA synthetase</fullName>
    </alternativeName>
</protein>
<evidence type="ECO:0000256" key="2">
    <source>
        <dbReference type="ARBA" id="ARBA00012837"/>
    </source>
</evidence>
<sequence>MSTEATAPSQASGFTLPQVPGTEPSRAILDAFRIAIASQVHHALPQLTVEQVYPGVLYGVKGVDFTVAMARFRLGGKPDEWAKKVADSFQPNEYVEAATQLNGFVNFKLNTKSLTNKVLSQVDALTNHTEDKTPQYGSNSSGAGKNIIIEYSSPNIAKQFHVGNLRSTIIGGFLVNVYKANGWNVTGMNYLGDWGKQFGMIAVGFEKYGSEEALARDAIKHLYDVYVKINADANSDETVHDAARAYFKRMEDGDESALQNWRKWRDLSIEKYKEEYARLNIAFDIYSGESQILGWGGYSEGGGKQVEGDGSRLRIQRCSSYRLGGIQARKGGNPKTRLAYINGTSLYLTRDIAAAIERYDKYKFDRMIYVIASQQDLHCAQFFKTLELMEYPWAKSLEHVNFGMVLGMSTRKGTAVFLDDVIREAASIMKEKMMSNEEKYNAIEDPEAVSREIGLSAIKIQDMAAKRINNYSFNWSRMTSFEGDTGPYLQYAHVRLSSISRKNPELLPLPTADNIQTDLLTEPQAREMVFLLASYPDVVRVACEKNEPSGVVTFAMKLSHAISSAWDPLPVKGLAADRIEVARARLWLFLCARDVLGAAMRLLSIRPLERM</sequence>
<dbReference type="FunFam" id="1.10.730.10:FF:000006">
    <property type="entry name" value="Arginyl-tRNA synthetase 2, mitochondrial"/>
    <property type="match status" value="1"/>
</dbReference>
<evidence type="ECO:0000256" key="3">
    <source>
        <dbReference type="ARBA" id="ARBA00022598"/>
    </source>
</evidence>
<evidence type="ECO:0000256" key="5">
    <source>
        <dbReference type="ARBA" id="ARBA00022840"/>
    </source>
</evidence>
<gene>
    <name evidence="12" type="ORF">RDB_LOCUS103211</name>
</gene>
<evidence type="ECO:0000256" key="6">
    <source>
        <dbReference type="ARBA" id="ARBA00022917"/>
    </source>
</evidence>
<evidence type="ECO:0000256" key="9">
    <source>
        <dbReference type="ARBA" id="ARBA00049339"/>
    </source>
</evidence>
<keyword evidence="7 10" id="KW-0030">Aminoacyl-tRNA synthetase</keyword>
<dbReference type="SUPFAM" id="SSF47323">
    <property type="entry name" value="Anticodon-binding domain of a subclass of class I aminoacyl-tRNA synthetases"/>
    <property type="match status" value="1"/>
</dbReference>
<proteinExistence type="inferred from homology"/>
<comment type="caution">
    <text evidence="12">The sequence shown here is derived from an EMBL/GenBank/DDBJ whole genome shotgun (WGS) entry which is preliminary data.</text>
</comment>
<dbReference type="InterPro" id="IPR035684">
    <property type="entry name" value="ArgRS_core"/>
</dbReference>
<dbReference type="Gene3D" id="3.30.1360.70">
    <property type="entry name" value="Arginyl tRNA synthetase N-terminal domain"/>
    <property type="match status" value="1"/>
</dbReference>
<dbReference type="SUPFAM" id="SSF55190">
    <property type="entry name" value="Arginyl-tRNA synthetase (ArgRS), N-terminal 'additional' domain"/>
    <property type="match status" value="1"/>
</dbReference>
<organism evidence="12 13">
    <name type="scientific">Rhizoctonia solani</name>
    <dbReference type="NCBI Taxonomy" id="456999"/>
    <lineage>
        <taxon>Eukaryota</taxon>
        <taxon>Fungi</taxon>
        <taxon>Dikarya</taxon>
        <taxon>Basidiomycota</taxon>
        <taxon>Agaricomycotina</taxon>
        <taxon>Agaricomycetes</taxon>
        <taxon>Cantharellales</taxon>
        <taxon>Ceratobasidiaceae</taxon>
        <taxon>Rhizoctonia</taxon>
    </lineage>
</organism>
<dbReference type="GO" id="GO:0006420">
    <property type="term" value="P:arginyl-tRNA aminoacylation"/>
    <property type="evidence" value="ECO:0007669"/>
    <property type="project" value="InterPro"/>
</dbReference>
<dbReference type="InterPro" id="IPR001278">
    <property type="entry name" value="Arg-tRNA-ligase"/>
</dbReference>
<dbReference type="CDD" id="cd07956">
    <property type="entry name" value="Anticodon_Ia_Arg"/>
    <property type="match status" value="1"/>
</dbReference>
<dbReference type="PRINTS" id="PR01038">
    <property type="entry name" value="TRNASYNTHARG"/>
</dbReference>
<dbReference type="InterPro" id="IPR009080">
    <property type="entry name" value="tRNAsynth_Ia_anticodon-bd"/>
</dbReference>
<dbReference type="InterPro" id="IPR036695">
    <property type="entry name" value="Arg-tRNA-synth_N_sf"/>
</dbReference>
<keyword evidence="6 10" id="KW-0648">Protein biosynthesis</keyword>
<dbReference type="SUPFAM" id="SSF52374">
    <property type="entry name" value="Nucleotidylyl transferase"/>
    <property type="match status" value="1"/>
</dbReference>
<keyword evidence="3 10" id="KW-0436">Ligase</keyword>
<dbReference type="Pfam" id="PF05746">
    <property type="entry name" value="DALR_1"/>
    <property type="match status" value="1"/>
</dbReference>
<keyword evidence="4 10" id="KW-0547">Nucleotide-binding</keyword>
<evidence type="ECO:0000256" key="4">
    <source>
        <dbReference type="ARBA" id="ARBA00022741"/>
    </source>
</evidence>
<evidence type="ECO:0000256" key="8">
    <source>
        <dbReference type="ARBA" id="ARBA00033033"/>
    </source>
</evidence>
<name>A0A8H2XR88_9AGAM</name>
<comment type="catalytic activity">
    <reaction evidence="9">
        <text>tRNA(Arg) + L-arginine + ATP = L-arginyl-tRNA(Arg) + AMP + diphosphate</text>
        <dbReference type="Rhea" id="RHEA:20301"/>
        <dbReference type="Rhea" id="RHEA-COMP:9658"/>
        <dbReference type="Rhea" id="RHEA-COMP:9673"/>
        <dbReference type="ChEBI" id="CHEBI:30616"/>
        <dbReference type="ChEBI" id="CHEBI:32682"/>
        <dbReference type="ChEBI" id="CHEBI:33019"/>
        <dbReference type="ChEBI" id="CHEBI:78442"/>
        <dbReference type="ChEBI" id="CHEBI:78513"/>
        <dbReference type="ChEBI" id="CHEBI:456215"/>
        <dbReference type="EC" id="6.1.1.19"/>
    </reaction>
</comment>
<dbReference type="FunFam" id="3.40.50.620:FF:000058">
    <property type="entry name" value="Mitochondrial arginyl-tRNA synthetase"/>
    <property type="match status" value="1"/>
</dbReference>
<evidence type="ECO:0000256" key="10">
    <source>
        <dbReference type="RuleBase" id="RU363038"/>
    </source>
</evidence>
<keyword evidence="5 10" id="KW-0067">ATP-binding</keyword>
<dbReference type="EMBL" id="CAJMWS010000326">
    <property type="protein sequence ID" value="CAE6428684.1"/>
    <property type="molecule type" value="Genomic_DNA"/>
</dbReference>
<dbReference type="Proteomes" id="UP000663846">
    <property type="component" value="Unassembled WGS sequence"/>
</dbReference>
<dbReference type="InterPro" id="IPR014729">
    <property type="entry name" value="Rossmann-like_a/b/a_fold"/>
</dbReference>
<feature type="domain" description="DALR anticodon binding" evidence="11">
    <location>
        <begin position="489"/>
        <end position="611"/>
    </location>
</feature>
<dbReference type="InterPro" id="IPR008909">
    <property type="entry name" value="DALR_anticod-bd"/>
</dbReference>
<dbReference type="NCBIfam" id="TIGR00456">
    <property type="entry name" value="argS"/>
    <property type="match status" value="1"/>
</dbReference>
<dbReference type="GO" id="GO:0005524">
    <property type="term" value="F:ATP binding"/>
    <property type="evidence" value="ECO:0007669"/>
    <property type="project" value="UniProtKB-KW"/>
</dbReference>
<dbReference type="Gene3D" id="1.10.730.10">
    <property type="entry name" value="Isoleucyl-tRNA Synthetase, Domain 1"/>
    <property type="match status" value="1"/>
</dbReference>
<dbReference type="InterPro" id="IPR001412">
    <property type="entry name" value="aa-tRNA-synth_I_CS"/>
</dbReference>
<dbReference type="GO" id="GO:0004814">
    <property type="term" value="F:arginine-tRNA ligase activity"/>
    <property type="evidence" value="ECO:0007669"/>
    <property type="project" value="UniProtKB-EC"/>
</dbReference>
<dbReference type="PROSITE" id="PS00178">
    <property type="entry name" value="AA_TRNA_LIGASE_I"/>
    <property type="match status" value="1"/>
</dbReference>
<evidence type="ECO:0000256" key="1">
    <source>
        <dbReference type="ARBA" id="ARBA00005594"/>
    </source>
</evidence>
<evidence type="ECO:0000256" key="7">
    <source>
        <dbReference type="ARBA" id="ARBA00023146"/>
    </source>
</evidence>
<dbReference type="PANTHER" id="PTHR11956:SF11">
    <property type="entry name" value="ARGININE--TRNA LIGASE, MITOCHONDRIAL-RELATED"/>
    <property type="match status" value="1"/>
</dbReference>
<dbReference type="PANTHER" id="PTHR11956">
    <property type="entry name" value="ARGINYL-TRNA SYNTHETASE"/>
    <property type="match status" value="1"/>
</dbReference>
<accession>A0A8H2XR88</accession>
<dbReference type="Gene3D" id="3.40.50.620">
    <property type="entry name" value="HUPs"/>
    <property type="match status" value="1"/>
</dbReference>
<reference evidence="12" key="1">
    <citation type="submission" date="2021-01" db="EMBL/GenBank/DDBJ databases">
        <authorList>
            <person name="Kaushik A."/>
        </authorList>
    </citation>
    <scope>NUCLEOTIDE SEQUENCE</scope>
    <source>
        <strain evidence="12">AG1-1C</strain>
    </source>
</reference>
<dbReference type="GO" id="GO:0005739">
    <property type="term" value="C:mitochondrion"/>
    <property type="evidence" value="ECO:0007669"/>
    <property type="project" value="TreeGrafter"/>
</dbReference>
<evidence type="ECO:0000259" key="11">
    <source>
        <dbReference type="SMART" id="SM00836"/>
    </source>
</evidence>
<evidence type="ECO:0000313" key="13">
    <source>
        <dbReference type="Proteomes" id="UP000663846"/>
    </source>
</evidence>
<dbReference type="EC" id="6.1.1.19" evidence="2"/>
<dbReference type="GO" id="GO:0032543">
    <property type="term" value="P:mitochondrial translation"/>
    <property type="evidence" value="ECO:0007669"/>
    <property type="project" value="TreeGrafter"/>
</dbReference>